<dbReference type="InterPro" id="IPR035965">
    <property type="entry name" value="PAS-like_dom_sf"/>
</dbReference>
<organism evidence="15 16">
    <name type="scientific">Desulfonema magnum</name>
    <dbReference type="NCBI Taxonomy" id="45655"/>
    <lineage>
        <taxon>Bacteria</taxon>
        <taxon>Pseudomonadati</taxon>
        <taxon>Thermodesulfobacteriota</taxon>
        <taxon>Desulfobacteria</taxon>
        <taxon>Desulfobacterales</taxon>
        <taxon>Desulfococcaceae</taxon>
        <taxon>Desulfonema</taxon>
    </lineage>
</organism>
<proteinExistence type="predicted"/>
<keyword evidence="5" id="KW-0808">Transferase</keyword>
<dbReference type="InterPro" id="IPR036890">
    <property type="entry name" value="HATPase_C_sf"/>
</dbReference>
<dbReference type="InterPro" id="IPR003660">
    <property type="entry name" value="HAMP_dom"/>
</dbReference>
<keyword evidence="11" id="KW-1133">Transmembrane helix</keyword>
<evidence type="ECO:0000256" key="1">
    <source>
        <dbReference type="ARBA" id="ARBA00000085"/>
    </source>
</evidence>
<keyword evidence="10" id="KW-0175">Coiled coil</keyword>
<dbReference type="Pfam" id="PF00989">
    <property type="entry name" value="PAS"/>
    <property type="match status" value="1"/>
</dbReference>
<feature type="domain" description="PAS" evidence="13">
    <location>
        <begin position="407"/>
        <end position="464"/>
    </location>
</feature>
<evidence type="ECO:0000259" key="14">
    <source>
        <dbReference type="PROSITE" id="PS50885"/>
    </source>
</evidence>
<evidence type="ECO:0000256" key="2">
    <source>
        <dbReference type="ARBA" id="ARBA00004370"/>
    </source>
</evidence>
<protein>
    <recommendedName>
        <fullName evidence="3">histidine kinase</fullName>
        <ecNumber evidence="3">2.7.13.3</ecNumber>
    </recommendedName>
</protein>
<evidence type="ECO:0000256" key="10">
    <source>
        <dbReference type="SAM" id="Coils"/>
    </source>
</evidence>
<dbReference type="PROSITE" id="PS50112">
    <property type="entry name" value="PAS"/>
    <property type="match status" value="1"/>
</dbReference>
<dbReference type="AlphaFoldDB" id="A0A975GTM6"/>
<dbReference type="Gene3D" id="3.30.565.10">
    <property type="entry name" value="Histidine kinase-like ATPase, C-terminal domain"/>
    <property type="match status" value="1"/>
</dbReference>
<dbReference type="PROSITE" id="PS50885">
    <property type="entry name" value="HAMP"/>
    <property type="match status" value="1"/>
</dbReference>
<dbReference type="InterPro" id="IPR036097">
    <property type="entry name" value="HisK_dim/P_sf"/>
</dbReference>
<dbReference type="GO" id="GO:0006355">
    <property type="term" value="P:regulation of DNA-templated transcription"/>
    <property type="evidence" value="ECO:0007669"/>
    <property type="project" value="InterPro"/>
</dbReference>
<dbReference type="SUPFAM" id="SSF55785">
    <property type="entry name" value="PYP-like sensor domain (PAS domain)"/>
    <property type="match status" value="1"/>
</dbReference>
<accession>A0A975GTM6</accession>
<evidence type="ECO:0000256" key="5">
    <source>
        <dbReference type="ARBA" id="ARBA00022679"/>
    </source>
</evidence>
<feature type="transmembrane region" description="Helical" evidence="11">
    <location>
        <begin position="292"/>
        <end position="315"/>
    </location>
</feature>
<dbReference type="Gene3D" id="1.10.287.130">
    <property type="match status" value="1"/>
</dbReference>
<dbReference type="GO" id="GO:0016020">
    <property type="term" value="C:membrane"/>
    <property type="evidence" value="ECO:0007669"/>
    <property type="project" value="UniProtKB-SubCell"/>
</dbReference>
<feature type="domain" description="Histidine kinase" evidence="12">
    <location>
        <begin position="541"/>
        <end position="787"/>
    </location>
</feature>
<gene>
    <name evidence="15" type="ORF">dnm_093710</name>
</gene>
<dbReference type="InterPro" id="IPR000014">
    <property type="entry name" value="PAS"/>
</dbReference>
<dbReference type="PANTHER" id="PTHR43065">
    <property type="entry name" value="SENSOR HISTIDINE KINASE"/>
    <property type="match status" value="1"/>
</dbReference>
<comment type="subcellular location">
    <subcellularLocation>
        <location evidence="2">Membrane</location>
    </subcellularLocation>
</comment>
<name>A0A975GTM6_9BACT</name>
<dbReference type="KEGG" id="dmm:dnm_093710"/>
<evidence type="ECO:0000313" key="15">
    <source>
        <dbReference type="EMBL" id="QTA93270.1"/>
    </source>
</evidence>
<dbReference type="SUPFAM" id="SSF55874">
    <property type="entry name" value="ATPase domain of HSP90 chaperone/DNA topoisomerase II/histidine kinase"/>
    <property type="match status" value="1"/>
</dbReference>
<keyword evidence="6" id="KW-0547">Nucleotide-binding</keyword>
<feature type="transmembrane region" description="Helical" evidence="11">
    <location>
        <begin position="6"/>
        <end position="27"/>
    </location>
</feature>
<feature type="domain" description="HAMP" evidence="14">
    <location>
        <begin position="315"/>
        <end position="367"/>
    </location>
</feature>
<evidence type="ECO:0000256" key="6">
    <source>
        <dbReference type="ARBA" id="ARBA00022741"/>
    </source>
</evidence>
<dbReference type="PANTHER" id="PTHR43065:SF42">
    <property type="entry name" value="TWO-COMPONENT SENSOR PPRA"/>
    <property type="match status" value="1"/>
</dbReference>
<evidence type="ECO:0000259" key="13">
    <source>
        <dbReference type="PROSITE" id="PS50112"/>
    </source>
</evidence>
<evidence type="ECO:0000256" key="11">
    <source>
        <dbReference type="SAM" id="Phobius"/>
    </source>
</evidence>
<feature type="coiled-coil region" evidence="10">
    <location>
        <begin position="366"/>
        <end position="393"/>
    </location>
</feature>
<dbReference type="InterPro" id="IPR004358">
    <property type="entry name" value="Sig_transdc_His_kin-like_C"/>
</dbReference>
<evidence type="ECO:0000313" key="16">
    <source>
        <dbReference type="Proteomes" id="UP000663722"/>
    </source>
</evidence>
<dbReference type="InterPro" id="IPR013767">
    <property type="entry name" value="PAS_fold"/>
</dbReference>
<evidence type="ECO:0000256" key="8">
    <source>
        <dbReference type="ARBA" id="ARBA00022840"/>
    </source>
</evidence>
<evidence type="ECO:0000256" key="9">
    <source>
        <dbReference type="ARBA" id="ARBA00023012"/>
    </source>
</evidence>
<dbReference type="PRINTS" id="PR00344">
    <property type="entry name" value="BCTRLSENSOR"/>
</dbReference>
<evidence type="ECO:0000256" key="4">
    <source>
        <dbReference type="ARBA" id="ARBA00022553"/>
    </source>
</evidence>
<dbReference type="Gene3D" id="3.30.450.20">
    <property type="entry name" value="PAS domain"/>
    <property type="match status" value="1"/>
</dbReference>
<keyword evidence="11" id="KW-0812">Transmembrane</keyword>
<evidence type="ECO:0000256" key="7">
    <source>
        <dbReference type="ARBA" id="ARBA00022777"/>
    </source>
</evidence>
<dbReference type="PROSITE" id="PS50109">
    <property type="entry name" value="HIS_KIN"/>
    <property type="match status" value="1"/>
</dbReference>
<dbReference type="Pfam" id="PF02518">
    <property type="entry name" value="HATPase_c"/>
    <property type="match status" value="1"/>
</dbReference>
<dbReference type="Proteomes" id="UP000663722">
    <property type="component" value="Chromosome"/>
</dbReference>
<dbReference type="EMBL" id="CP061800">
    <property type="protein sequence ID" value="QTA93270.1"/>
    <property type="molecule type" value="Genomic_DNA"/>
</dbReference>
<dbReference type="NCBIfam" id="TIGR00229">
    <property type="entry name" value="sensory_box"/>
    <property type="match status" value="1"/>
</dbReference>
<comment type="catalytic activity">
    <reaction evidence="1">
        <text>ATP + protein L-histidine = ADP + protein N-phospho-L-histidine.</text>
        <dbReference type="EC" id="2.7.13.3"/>
    </reaction>
</comment>
<dbReference type="InterPro" id="IPR005467">
    <property type="entry name" value="His_kinase_dom"/>
</dbReference>
<dbReference type="SUPFAM" id="SSF47384">
    <property type="entry name" value="Homodimeric domain of signal transducing histidine kinase"/>
    <property type="match status" value="1"/>
</dbReference>
<keyword evidence="16" id="KW-1185">Reference proteome</keyword>
<dbReference type="InterPro" id="IPR003594">
    <property type="entry name" value="HATPase_dom"/>
</dbReference>
<evidence type="ECO:0000256" key="3">
    <source>
        <dbReference type="ARBA" id="ARBA00012438"/>
    </source>
</evidence>
<keyword evidence="8" id="KW-0067">ATP-binding</keyword>
<dbReference type="CDD" id="cd00130">
    <property type="entry name" value="PAS"/>
    <property type="match status" value="1"/>
</dbReference>
<keyword evidence="9" id="KW-0902">Two-component regulatory system</keyword>
<dbReference type="SMART" id="SM00388">
    <property type="entry name" value="HisKA"/>
    <property type="match status" value="1"/>
</dbReference>
<dbReference type="SUPFAM" id="SSF158472">
    <property type="entry name" value="HAMP domain-like"/>
    <property type="match status" value="1"/>
</dbReference>
<dbReference type="GO" id="GO:0000155">
    <property type="term" value="F:phosphorelay sensor kinase activity"/>
    <property type="evidence" value="ECO:0007669"/>
    <property type="project" value="InterPro"/>
</dbReference>
<dbReference type="SMART" id="SM00091">
    <property type="entry name" value="PAS"/>
    <property type="match status" value="1"/>
</dbReference>
<dbReference type="GO" id="GO:0005524">
    <property type="term" value="F:ATP binding"/>
    <property type="evidence" value="ECO:0007669"/>
    <property type="project" value="UniProtKB-KW"/>
</dbReference>
<dbReference type="Gene3D" id="6.10.340.10">
    <property type="match status" value="1"/>
</dbReference>
<keyword evidence="4" id="KW-0597">Phosphoprotein</keyword>
<dbReference type="SMART" id="SM00387">
    <property type="entry name" value="HATPase_c"/>
    <property type="match status" value="1"/>
</dbReference>
<sequence length="803" mass="92303">MTAKILLLNLIIFIVFGIIIGVMVLAFRDIGELTDKIIDREARQIIHNAGMAREISGVFDRANMLIGTFYKNEALLKTNGDILLNETERLSSQKMDEKLKKSLTDFKTRLELFLKQCARINDISKHVHLINDDLTNSLAKMDNIISEKIILLITEEKDVSDLRQLSILIPSYREYLLKVNLQFAALETLRSEKNAETICALLAELHLRLRTLLTFDPQVLSCKNNLLNGVSEYEKYIAVFNDAVTEFHIRLTELNRGKQQIIGVMENLNKEIINKFHHIHEKTKKVMRSSMYFVYILSGTVIILFGVLTYIFFLLNIRKPMELICQELESVGNGDFDARIRLERVDEWSVIEQSLNKMVSEIWDSYSELYLKNEQLQKMHKELEATATYLEAEVAERKRTEKKLWKSQQYIKNIIDFMPSAMIGVDNEGRVTHWNMAAEKVVGISAEEAQNKFVTDVYPELDPQMNRIRRSLTDLRPLKAEKQIRLRQDEICYDDIMIYPLAADGEEGAVIRIDDVTSRVRIEEMMIQTEKMMSVGGLAAGMAHEINNPLGVILQGTQNTFRRLSPELEVNLKVARECGTDLETIRSYLKKRSILRYMNGIKDAGTRAAKIVTNMLNFSRQSEANMVPTNINKLLDNTIELAANDYDLKKKYDFRYIVIIRDYAHQLTEVPCIVTEIEQVILNLLRNSAQAMAEIKERKNTSKIILRTKREAEHVQIEIQDNGPGMDEKIRTRIFEPFFTTKTVGLGTGLGLSVSYFIITKNHRGTMSVESEPGRGAKFIIRLPLTRTPPNERIYRSYSPGNI</sequence>
<reference evidence="15" key="1">
    <citation type="journal article" date="2021" name="Microb. Physiol.">
        <title>Proteogenomic Insights into the Physiology of Marine, Sulfate-Reducing, Filamentous Desulfonema limicola and Desulfonema magnum.</title>
        <authorList>
            <person name="Schnaars V."/>
            <person name="Wohlbrand L."/>
            <person name="Scheve S."/>
            <person name="Hinrichs C."/>
            <person name="Reinhardt R."/>
            <person name="Rabus R."/>
        </authorList>
    </citation>
    <scope>NUCLEOTIDE SEQUENCE</scope>
    <source>
        <strain evidence="15">4be13</strain>
    </source>
</reference>
<evidence type="ECO:0000259" key="12">
    <source>
        <dbReference type="PROSITE" id="PS50109"/>
    </source>
</evidence>
<keyword evidence="7 15" id="KW-0418">Kinase</keyword>
<dbReference type="InterPro" id="IPR003661">
    <property type="entry name" value="HisK_dim/P_dom"/>
</dbReference>
<dbReference type="EC" id="2.7.13.3" evidence="3"/>
<keyword evidence="11" id="KW-0472">Membrane</keyword>
<dbReference type="CDD" id="cd00082">
    <property type="entry name" value="HisKA"/>
    <property type="match status" value="1"/>
</dbReference>